<proteinExistence type="predicted"/>
<name>A0A6I6MUF8_9CAUL</name>
<protein>
    <recommendedName>
        <fullName evidence="3">Lipoprotein</fullName>
    </recommendedName>
</protein>
<evidence type="ECO:0000313" key="2">
    <source>
        <dbReference type="Proteomes" id="UP000431269"/>
    </source>
</evidence>
<evidence type="ECO:0000313" key="1">
    <source>
        <dbReference type="EMBL" id="QGZ97096.1"/>
    </source>
</evidence>
<sequence>MRSFILAAIAAFGLMAGGCDRNNDGEQAPNVRRSTVVEPETRNIDTVPQEEPAVARQQWRAGSDSARTVTGNLRVSLLERRGGPVVFAFATGITVRAQPYAQVDSDSRSGVGGQSYAAVLGGDPRVSAYLYRVQDENVTSSAQGGLCGQERTRYLAVSEFVDGSGRWVFKVAAFKGDGQPAPGENPEVCNSFAYTAQ</sequence>
<dbReference type="KEGG" id="tsv:DSM104635_03962"/>
<keyword evidence="2" id="KW-1185">Reference proteome</keyword>
<dbReference type="AlphaFoldDB" id="A0A6I6MUF8"/>
<accession>A0A6I6MUF8</accession>
<dbReference type="PROSITE" id="PS51257">
    <property type="entry name" value="PROKAR_LIPOPROTEIN"/>
    <property type="match status" value="1"/>
</dbReference>
<evidence type="ECO:0008006" key="3">
    <source>
        <dbReference type="Google" id="ProtNLM"/>
    </source>
</evidence>
<dbReference type="Proteomes" id="UP000431269">
    <property type="component" value="Chromosome"/>
</dbReference>
<dbReference type="RefSeq" id="WP_158767922.1">
    <property type="nucleotide sequence ID" value="NZ_CP047045.1"/>
</dbReference>
<reference evidence="2" key="1">
    <citation type="submission" date="2019-12" db="EMBL/GenBank/DDBJ databases">
        <title>Complete genome of Terracaulis silvestris 0127_4.</title>
        <authorList>
            <person name="Vieira S."/>
            <person name="Riedel T."/>
            <person name="Sproer C."/>
            <person name="Pascual J."/>
            <person name="Boedeker C."/>
            <person name="Overmann J."/>
        </authorList>
    </citation>
    <scope>NUCLEOTIDE SEQUENCE [LARGE SCALE GENOMIC DNA]</scope>
    <source>
        <strain evidence="2">0127_4</strain>
    </source>
</reference>
<organism evidence="1 2">
    <name type="scientific">Terricaulis silvestris</name>
    <dbReference type="NCBI Taxonomy" id="2686094"/>
    <lineage>
        <taxon>Bacteria</taxon>
        <taxon>Pseudomonadati</taxon>
        <taxon>Pseudomonadota</taxon>
        <taxon>Alphaproteobacteria</taxon>
        <taxon>Caulobacterales</taxon>
        <taxon>Caulobacteraceae</taxon>
        <taxon>Terricaulis</taxon>
    </lineage>
</organism>
<dbReference type="EMBL" id="CP047045">
    <property type="protein sequence ID" value="QGZ97096.1"/>
    <property type="molecule type" value="Genomic_DNA"/>
</dbReference>
<gene>
    <name evidence="1" type="ORF">DSM104635_03962</name>
</gene>